<feature type="transmembrane region" description="Helical" evidence="7">
    <location>
        <begin position="68"/>
        <end position="90"/>
    </location>
</feature>
<feature type="region of interest" description="Disordered" evidence="6">
    <location>
        <begin position="344"/>
        <end position="385"/>
    </location>
</feature>
<comment type="subcellular location">
    <subcellularLocation>
        <location evidence="1">Cell membrane</location>
        <topology evidence="1">Multi-pass membrane protein</topology>
    </subcellularLocation>
</comment>
<dbReference type="EMBL" id="FOWQ01000001">
    <property type="protein sequence ID" value="SFO75602.1"/>
    <property type="molecule type" value="Genomic_DNA"/>
</dbReference>
<dbReference type="InterPro" id="IPR008457">
    <property type="entry name" value="Cu-R_CopD_dom"/>
</dbReference>
<reference evidence="10" key="1">
    <citation type="submission" date="2016-10" db="EMBL/GenBank/DDBJ databases">
        <authorList>
            <person name="Varghese N."/>
            <person name="Submissions S."/>
        </authorList>
    </citation>
    <scope>NUCLEOTIDE SEQUENCE [LARGE SCALE GENOMIC DNA]</scope>
    <source>
        <strain evidence="10">DSM 44208</strain>
    </source>
</reference>
<feature type="compositionally biased region" description="Low complexity" evidence="6">
    <location>
        <begin position="351"/>
        <end position="366"/>
    </location>
</feature>
<evidence type="ECO:0000256" key="2">
    <source>
        <dbReference type="ARBA" id="ARBA00022475"/>
    </source>
</evidence>
<dbReference type="STRING" id="1523247.SAMN05660464_0991"/>
<gene>
    <name evidence="9" type="ORF">SAMN05660464_0991</name>
</gene>
<keyword evidence="4 7" id="KW-1133">Transmembrane helix</keyword>
<dbReference type="PANTHER" id="PTHR34820">
    <property type="entry name" value="INNER MEMBRANE PROTEIN YEBZ"/>
    <property type="match status" value="1"/>
</dbReference>
<accession>A0A1I5JS14</accession>
<dbReference type="RefSeq" id="WP_169063773.1">
    <property type="nucleotide sequence ID" value="NZ_FOWQ01000001.1"/>
</dbReference>
<dbReference type="InterPro" id="IPR032694">
    <property type="entry name" value="CopC/D"/>
</dbReference>
<evidence type="ECO:0000313" key="10">
    <source>
        <dbReference type="Proteomes" id="UP000198857"/>
    </source>
</evidence>
<evidence type="ECO:0000256" key="5">
    <source>
        <dbReference type="ARBA" id="ARBA00023136"/>
    </source>
</evidence>
<dbReference type="Proteomes" id="UP000198857">
    <property type="component" value="Unassembled WGS sequence"/>
</dbReference>
<dbReference type="Pfam" id="PF05425">
    <property type="entry name" value="CopD"/>
    <property type="match status" value="1"/>
</dbReference>
<proteinExistence type="predicted"/>
<name>A0A1I5JS14_9ACTN</name>
<dbReference type="AlphaFoldDB" id="A0A1I5JS14"/>
<sequence length="469" mass="45537">MTATARPEAPPPARPARRLPSGVLPAVLGVLGVLVLALAVGGAVGAPAPAGLPRAGAPVEWGLPVARLAARVTGIATVGTLLFAALLLPAPGGVLPGASLRAVRAAAAWAAAWAAATALTALLTVSDLLGVAPGGLTGTVLGTFLAGTPAGRAALTVVLLAVAVALLARRCRRTPASGALLLAALAGLVVPVVLTGHSAAAGDHVPAVTGLAVHVVAAAAWVGGLAALLVHGRAAGDLAPAAARYSAVALACSLLTGASGLLGAWLLLGGDLAGPAAAAGTGYGWLLLAKTAALVALGVLGWRHRRGTLPRLRAGEPGAFRRLAVAEVVLMAATVAVAVALSASPPPPGTPEAATGPAAAPAAPASPGTPAPTAAPDPMAGHDHGELSVGVLVDGERFHVPRPVAPGSRVTVFNSSDTEVTLTADDGGFDVVVPGHALLTFPAPGAPGEYGFTSRHDPGFRDVLVVAAP</sequence>
<organism evidence="9 10">
    <name type="scientific">Geodermatophilus dictyosporus</name>
    <dbReference type="NCBI Taxonomy" id="1523247"/>
    <lineage>
        <taxon>Bacteria</taxon>
        <taxon>Bacillati</taxon>
        <taxon>Actinomycetota</taxon>
        <taxon>Actinomycetes</taxon>
        <taxon>Geodermatophilales</taxon>
        <taxon>Geodermatophilaceae</taxon>
        <taxon>Geodermatophilus</taxon>
    </lineage>
</organism>
<dbReference type="GO" id="GO:0005886">
    <property type="term" value="C:plasma membrane"/>
    <property type="evidence" value="ECO:0007669"/>
    <property type="project" value="UniProtKB-SubCell"/>
</dbReference>
<feature type="transmembrane region" description="Helical" evidence="7">
    <location>
        <begin position="102"/>
        <end position="124"/>
    </location>
</feature>
<feature type="transmembrane region" description="Helical" evidence="7">
    <location>
        <begin position="144"/>
        <end position="167"/>
    </location>
</feature>
<protein>
    <submittedName>
        <fullName evidence="9">Putative copper resistance protein D</fullName>
    </submittedName>
</protein>
<feature type="transmembrane region" description="Helical" evidence="7">
    <location>
        <begin position="283"/>
        <end position="302"/>
    </location>
</feature>
<keyword evidence="3 7" id="KW-0812">Transmembrane</keyword>
<evidence type="ECO:0000259" key="8">
    <source>
        <dbReference type="Pfam" id="PF05425"/>
    </source>
</evidence>
<evidence type="ECO:0000313" key="9">
    <source>
        <dbReference type="EMBL" id="SFO75602.1"/>
    </source>
</evidence>
<dbReference type="GO" id="GO:0006825">
    <property type="term" value="P:copper ion transport"/>
    <property type="evidence" value="ECO:0007669"/>
    <property type="project" value="InterPro"/>
</dbReference>
<keyword evidence="5 7" id="KW-0472">Membrane</keyword>
<evidence type="ECO:0000256" key="4">
    <source>
        <dbReference type="ARBA" id="ARBA00022989"/>
    </source>
</evidence>
<evidence type="ECO:0000256" key="1">
    <source>
        <dbReference type="ARBA" id="ARBA00004651"/>
    </source>
</evidence>
<feature type="transmembrane region" description="Helical" evidence="7">
    <location>
        <begin position="323"/>
        <end position="343"/>
    </location>
</feature>
<dbReference type="PANTHER" id="PTHR34820:SF4">
    <property type="entry name" value="INNER MEMBRANE PROTEIN YEBZ"/>
    <property type="match status" value="1"/>
</dbReference>
<feature type="transmembrane region" description="Helical" evidence="7">
    <location>
        <begin position="242"/>
        <end position="268"/>
    </location>
</feature>
<feature type="domain" description="Copper resistance protein D" evidence="8">
    <location>
        <begin position="241"/>
        <end position="341"/>
    </location>
</feature>
<feature type="transmembrane region" description="Helical" evidence="7">
    <location>
        <begin position="23"/>
        <end position="48"/>
    </location>
</feature>
<feature type="transmembrane region" description="Helical" evidence="7">
    <location>
        <begin position="179"/>
        <end position="199"/>
    </location>
</feature>
<feature type="transmembrane region" description="Helical" evidence="7">
    <location>
        <begin position="211"/>
        <end position="230"/>
    </location>
</feature>
<keyword evidence="2" id="KW-1003">Cell membrane</keyword>
<evidence type="ECO:0000256" key="6">
    <source>
        <dbReference type="SAM" id="MobiDB-lite"/>
    </source>
</evidence>
<evidence type="ECO:0000256" key="3">
    <source>
        <dbReference type="ARBA" id="ARBA00022692"/>
    </source>
</evidence>
<keyword evidence="10" id="KW-1185">Reference proteome</keyword>
<evidence type="ECO:0000256" key="7">
    <source>
        <dbReference type="SAM" id="Phobius"/>
    </source>
</evidence>